<dbReference type="CDD" id="cd01992">
    <property type="entry name" value="TilS_N"/>
    <property type="match status" value="1"/>
</dbReference>
<dbReference type="NCBIfam" id="TIGR02432">
    <property type="entry name" value="lysidine_TilS_N"/>
    <property type="match status" value="1"/>
</dbReference>
<dbReference type="SMART" id="SM00977">
    <property type="entry name" value="TilS_C"/>
    <property type="match status" value="1"/>
</dbReference>
<dbReference type="SUPFAM" id="SSF52402">
    <property type="entry name" value="Adenine nucleotide alpha hydrolases-like"/>
    <property type="match status" value="1"/>
</dbReference>
<evidence type="ECO:0000256" key="8">
    <source>
        <dbReference type="HAMAP-Rule" id="MF_01161"/>
    </source>
</evidence>
<dbReference type="PANTHER" id="PTHR43033:SF1">
    <property type="entry name" value="TRNA(ILE)-LYSIDINE SYNTHASE-RELATED"/>
    <property type="match status" value="1"/>
</dbReference>
<sequence>MNTAFDAQLFATFRRVFSTQRALLAGLSGGLDSTVLLHVLRQWQITERADLRLRAVYIHHGLNPLADSWTEHCRAFCEAHSVPFQMCPVQVDPRQKGIEAAARDARYQAFRDIIAPDEALVTAQHLDDQSETFFLALKRGSGPAGLSAMAEQTDFSGHSLIRPLLSFSRVQLEHYADIHHLTWVEDDSNGDTRYDRNFLRHCVLPHLNTRWPHFAHAVSRSASLCAEQEALLDELLLPEVAQLTDSHHGLSVSPLLVMSAMKRNAILRRWLDQCGALMPSQHQLALIWQEVALAKPDAEPGYFVKPLTIRRYQGKLFAVDKTTGLSDYCLPWDISSVLTLPDDAGYLCVTETPDLTDLFSIVRPPKAGELVTVRFGLQGNHHISGRDRRRSAKKLWQELNVAPWLRDRTPLLWYNDTLIAAPGIFVTREGEAKADEAKLYVKRTKNNPAGGVVDRFRTVSDQ</sequence>
<dbReference type="AlphaFoldDB" id="A0A1B8HN48"/>
<dbReference type="Pfam" id="PF11734">
    <property type="entry name" value="TilS_C"/>
    <property type="match status" value="1"/>
</dbReference>
<dbReference type="SUPFAM" id="SSF82829">
    <property type="entry name" value="MesJ substrate recognition domain-like"/>
    <property type="match status" value="1"/>
</dbReference>
<keyword evidence="6 8" id="KW-0067">ATP-binding</keyword>
<dbReference type="InterPro" id="IPR012094">
    <property type="entry name" value="tRNA_Ile_lys_synt"/>
</dbReference>
<evidence type="ECO:0000313" key="10">
    <source>
        <dbReference type="EMBL" id="OBU10661.1"/>
    </source>
</evidence>
<keyword evidence="11" id="KW-1185">Reference proteome</keyword>
<dbReference type="RefSeq" id="WP_067401662.1">
    <property type="nucleotide sequence ID" value="NZ_LZEY01000013.1"/>
</dbReference>
<feature type="domain" description="Lysidine-tRNA(Ile) synthetase C-terminal" evidence="9">
    <location>
        <begin position="371"/>
        <end position="441"/>
    </location>
</feature>
<dbReference type="GO" id="GO:0005524">
    <property type="term" value="F:ATP binding"/>
    <property type="evidence" value="ECO:0007669"/>
    <property type="project" value="UniProtKB-UniRule"/>
</dbReference>
<dbReference type="NCBIfam" id="TIGR02433">
    <property type="entry name" value="lysidine_TilS_C"/>
    <property type="match status" value="1"/>
</dbReference>
<dbReference type="InterPro" id="IPR014729">
    <property type="entry name" value="Rossmann-like_a/b/a_fold"/>
</dbReference>
<dbReference type="Pfam" id="PF01171">
    <property type="entry name" value="ATP_bind_3"/>
    <property type="match status" value="1"/>
</dbReference>
<name>A0A1B8HN48_9GAMM</name>
<dbReference type="Gene3D" id="3.40.50.620">
    <property type="entry name" value="HUPs"/>
    <property type="match status" value="1"/>
</dbReference>
<reference evidence="11" key="1">
    <citation type="submission" date="2016-06" db="EMBL/GenBank/DDBJ databases">
        <authorList>
            <person name="Butler K."/>
        </authorList>
    </citation>
    <scope>NUCLEOTIDE SEQUENCE [LARGE SCALE GENOMIC DNA]</scope>
    <source>
        <strain evidence="11">GCSL-Mp20</strain>
    </source>
</reference>
<evidence type="ECO:0000313" key="11">
    <source>
        <dbReference type="Proteomes" id="UP000092377"/>
    </source>
</evidence>
<dbReference type="GO" id="GO:0005737">
    <property type="term" value="C:cytoplasm"/>
    <property type="evidence" value="ECO:0007669"/>
    <property type="project" value="UniProtKB-SubCell"/>
</dbReference>
<evidence type="ECO:0000256" key="6">
    <source>
        <dbReference type="ARBA" id="ARBA00022840"/>
    </source>
</evidence>
<keyword evidence="2 8" id="KW-0963">Cytoplasm</keyword>
<comment type="similarity">
    <text evidence="8">Belongs to the tRNA(Ile)-lysidine synthase family.</text>
</comment>
<dbReference type="Gene3D" id="1.20.59.20">
    <property type="match status" value="1"/>
</dbReference>
<dbReference type="GO" id="GO:0006400">
    <property type="term" value="P:tRNA modification"/>
    <property type="evidence" value="ECO:0007669"/>
    <property type="project" value="UniProtKB-UniRule"/>
</dbReference>
<dbReference type="EC" id="6.3.4.19" evidence="8"/>
<comment type="domain">
    <text evidence="8">The N-terminal region contains the highly conserved SGGXDS motif, predicted to be a P-loop motif involved in ATP binding.</text>
</comment>
<comment type="function">
    <text evidence="8">Ligates lysine onto the cytidine present at position 34 of the AUA codon-specific tRNA(Ile) that contains the anticodon CAU, in an ATP-dependent manner. Cytidine is converted to lysidine, thus changing the amino acid specificity of the tRNA from methionine to isoleucine.</text>
</comment>
<dbReference type="EMBL" id="LZEY01000013">
    <property type="protein sequence ID" value="OBU10661.1"/>
    <property type="molecule type" value="Genomic_DNA"/>
</dbReference>
<keyword evidence="5 8" id="KW-0547">Nucleotide-binding</keyword>
<organism evidence="10 11">
    <name type="scientific">Morganella psychrotolerans</name>
    <dbReference type="NCBI Taxonomy" id="368603"/>
    <lineage>
        <taxon>Bacteria</taxon>
        <taxon>Pseudomonadati</taxon>
        <taxon>Pseudomonadota</taxon>
        <taxon>Gammaproteobacteria</taxon>
        <taxon>Enterobacterales</taxon>
        <taxon>Morganellaceae</taxon>
        <taxon>Morganella</taxon>
    </lineage>
</organism>
<dbReference type="InterPro" id="IPR012795">
    <property type="entry name" value="tRNA_Ile_lys_synt_N"/>
</dbReference>
<evidence type="ECO:0000256" key="1">
    <source>
        <dbReference type="ARBA" id="ARBA00004496"/>
    </source>
</evidence>
<feature type="binding site" evidence="8">
    <location>
        <begin position="28"/>
        <end position="33"/>
    </location>
    <ligand>
        <name>ATP</name>
        <dbReference type="ChEBI" id="CHEBI:30616"/>
    </ligand>
</feature>
<evidence type="ECO:0000259" key="9">
    <source>
        <dbReference type="SMART" id="SM00977"/>
    </source>
</evidence>
<dbReference type="SUPFAM" id="SSF56037">
    <property type="entry name" value="PheT/TilS domain"/>
    <property type="match status" value="1"/>
</dbReference>
<dbReference type="InterPro" id="IPR012796">
    <property type="entry name" value="Lysidine-tRNA-synth_C"/>
</dbReference>
<comment type="caution">
    <text evidence="10">The sequence shown here is derived from an EMBL/GenBank/DDBJ whole genome shotgun (WGS) entry which is preliminary data.</text>
</comment>
<dbReference type="InterPro" id="IPR011063">
    <property type="entry name" value="TilS/TtcA_N"/>
</dbReference>
<dbReference type="PANTHER" id="PTHR43033">
    <property type="entry name" value="TRNA(ILE)-LYSIDINE SYNTHASE-RELATED"/>
    <property type="match status" value="1"/>
</dbReference>
<dbReference type="HAMAP" id="MF_01161">
    <property type="entry name" value="tRNA_Ile_lys_synt"/>
    <property type="match status" value="1"/>
</dbReference>
<dbReference type="GO" id="GO:0032267">
    <property type="term" value="F:tRNA(Ile)-lysidine synthase activity"/>
    <property type="evidence" value="ECO:0007669"/>
    <property type="project" value="UniProtKB-EC"/>
</dbReference>
<comment type="catalytic activity">
    <reaction evidence="7 8">
        <text>cytidine(34) in tRNA(Ile2) + L-lysine + ATP = lysidine(34) in tRNA(Ile2) + AMP + diphosphate + H(+)</text>
        <dbReference type="Rhea" id="RHEA:43744"/>
        <dbReference type="Rhea" id="RHEA-COMP:10625"/>
        <dbReference type="Rhea" id="RHEA-COMP:10670"/>
        <dbReference type="ChEBI" id="CHEBI:15378"/>
        <dbReference type="ChEBI" id="CHEBI:30616"/>
        <dbReference type="ChEBI" id="CHEBI:32551"/>
        <dbReference type="ChEBI" id="CHEBI:33019"/>
        <dbReference type="ChEBI" id="CHEBI:82748"/>
        <dbReference type="ChEBI" id="CHEBI:83665"/>
        <dbReference type="ChEBI" id="CHEBI:456215"/>
        <dbReference type="EC" id="6.3.4.19"/>
    </reaction>
</comment>
<dbReference type="Pfam" id="PF09179">
    <property type="entry name" value="TilS"/>
    <property type="match status" value="1"/>
</dbReference>
<evidence type="ECO:0000256" key="7">
    <source>
        <dbReference type="ARBA" id="ARBA00048539"/>
    </source>
</evidence>
<dbReference type="OrthoDB" id="9807403at2"/>
<keyword evidence="4 8" id="KW-0819">tRNA processing</keyword>
<evidence type="ECO:0000256" key="5">
    <source>
        <dbReference type="ARBA" id="ARBA00022741"/>
    </source>
</evidence>
<dbReference type="Proteomes" id="UP000092377">
    <property type="component" value="Unassembled WGS sequence"/>
</dbReference>
<dbReference type="InterPro" id="IPR015262">
    <property type="entry name" value="tRNA_Ile_lys_synt_subst-bd"/>
</dbReference>
<evidence type="ECO:0000256" key="2">
    <source>
        <dbReference type="ARBA" id="ARBA00022490"/>
    </source>
</evidence>
<comment type="subcellular location">
    <subcellularLocation>
        <location evidence="1 8">Cytoplasm</location>
    </subcellularLocation>
</comment>
<accession>A0A1B8HN48</accession>
<proteinExistence type="inferred from homology"/>
<keyword evidence="3 8" id="KW-0436">Ligase</keyword>
<gene>
    <name evidence="8" type="primary">tilS</name>
    <name evidence="10" type="ORF">AYY18_18285</name>
</gene>
<evidence type="ECO:0000256" key="4">
    <source>
        <dbReference type="ARBA" id="ARBA00022694"/>
    </source>
</evidence>
<evidence type="ECO:0000256" key="3">
    <source>
        <dbReference type="ARBA" id="ARBA00022598"/>
    </source>
</evidence>
<protein>
    <recommendedName>
        <fullName evidence="8">tRNA(Ile)-lysidine synthase</fullName>
        <ecNumber evidence="8">6.3.4.19</ecNumber>
    </recommendedName>
    <alternativeName>
        <fullName evidence="8">tRNA(Ile)-2-lysyl-cytidine synthase</fullName>
    </alternativeName>
    <alternativeName>
        <fullName evidence="8">tRNA(Ile)-lysidine synthetase</fullName>
    </alternativeName>
</protein>